<feature type="compositionally biased region" description="Basic and acidic residues" evidence="1">
    <location>
        <begin position="306"/>
        <end position="319"/>
    </location>
</feature>
<dbReference type="Pfam" id="PF00535">
    <property type="entry name" value="Glycos_transf_2"/>
    <property type="match status" value="1"/>
</dbReference>
<evidence type="ECO:0000256" key="1">
    <source>
        <dbReference type="SAM" id="MobiDB-lite"/>
    </source>
</evidence>
<feature type="domain" description="Glycosyltransferase 2-like" evidence="2">
    <location>
        <begin position="9"/>
        <end position="115"/>
    </location>
</feature>
<dbReference type="EMBL" id="JAAEDL010000017">
    <property type="protein sequence ID" value="MBR0682253.1"/>
    <property type="molecule type" value="Genomic_DNA"/>
</dbReference>
<keyword evidence="4" id="KW-1185">Reference proteome</keyword>
<dbReference type="InterPro" id="IPR029044">
    <property type="entry name" value="Nucleotide-diphossugar_trans"/>
</dbReference>
<reference evidence="3" key="2">
    <citation type="journal article" date="2021" name="Syst. Appl. Microbiol.">
        <title>Roseomonas hellenica sp. nov., isolated from roots of wild-growing Alkanna tinctoria.</title>
        <authorList>
            <person name="Rat A."/>
            <person name="Naranjo H.D."/>
            <person name="Lebbe L."/>
            <person name="Cnockaert M."/>
            <person name="Krigas N."/>
            <person name="Grigoriadou K."/>
            <person name="Maloupa E."/>
            <person name="Willems A."/>
        </authorList>
    </citation>
    <scope>NUCLEOTIDE SEQUENCE</scope>
    <source>
        <strain evidence="3">LMG 31228</strain>
    </source>
</reference>
<gene>
    <name evidence="3" type="ORF">GXW74_17310</name>
</gene>
<dbReference type="AlphaFoldDB" id="A0A9X9XEW7"/>
<accession>A0A9X9XEW7</accession>
<dbReference type="RefSeq" id="WP_211847788.1">
    <property type="nucleotide sequence ID" value="NZ_JAAEDL010000017.1"/>
</dbReference>
<comment type="caution">
    <text evidence="3">The sequence shown here is derived from an EMBL/GenBank/DDBJ whole genome shotgun (WGS) entry which is preliminary data.</text>
</comment>
<protein>
    <submittedName>
        <fullName evidence="3">Glycosyltransferase family 2 protein</fullName>
    </submittedName>
</protein>
<proteinExistence type="predicted"/>
<dbReference type="Proteomes" id="UP001138709">
    <property type="component" value="Unassembled WGS sequence"/>
</dbReference>
<dbReference type="InterPro" id="IPR050834">
    <property type="entry name" value="Glycosyltransf_2"/>
</dbReference>
<dbReference type="SUPFAM" id="SSF53448">
    <property type="entry name" value="Nucleotide-diphospho-sugar transferases"/>
    <property type="match status" value="1"/>
</dbReference>
<dbReference type="PANTHER" id="PTHR43685:SF2">
    <property type="entry name" value="GLYCOSYLTRANSFERASE 2-LIKE DOMAIN-CONTAINING PROTEIN"/>
    <property type="match status" value="1"/>
</dbReference>
<organism evidence="3 4">
    <name type="scientific">Neoroseomonas eburnea</name>
    <dbReference type="NCBI Taxonomy" id="1346889"/>
    <lineage>
        <taxon>Bacteria</taxon>
        <taxon>Pseudomonadati</taxon>
        <taxon>Pseudomonadota</taxon>
        <taxon>Alphaproteobacteria</taxon>
        <taxon>Acetobacterales</taxon>
        <taxon>Acetobacteraceae</taxon>
        <taxon>Neoroseomonas</taxon>
    </lineage>
</organism>
<dbReference type="Gene3D" id="3.90.550.10">
    <property type="entry name" value="Spore Coat Polysaccharide Biosynthesis Protein SpsA, Chain A"/>
    <property type="match status" value="1"/>
</dbReference>
<evidence type="ECO:0000313" key="3">
    <source>
        <dbReference type="EMBL" id="MBR0682253.1"/>
    </source>
</evidence>
<evidence type="ECO:0000313" key="4">
    <source>
        <dbReference type="Proteomes" id="UP001138709"/>
    </source>
</evidence>
<sequence length="415" mass="44595">MSASAPRFSVLMPTHNRADVLGFAIASVLAQTEADFELLVVADGCTDTTREVVASFVDSRIRFFDLPKAPHFGYANRNIALREARGRLIAFAAHDDLMLPDHLALMGDLLDRSGAAWGYSRPLWVSTDGIAVPFCTNLALADELREFLDRGNTIPAGCIVHTRDALEQAGYWPEDVPAAADWVLWRRMIGSGSGIAHHRWPTCLHFSAVWKQSRFSASEEVRRLVLMAEEAAWWPSVLRFTVASETEQAAAWRAVRAGGLPWAEAARAATDTVLDRLAWTSVRRTLPELEAARLAQAGAEQARGAAEAERDQARGAAEAEREQARAAVLAAQAEAAAASSQAAATLAALEADAEAARAMIAALRAEADGARREAAAARAESAAMRASTSWRVTAPLRAAKQAVAGRFRPGPQVPG</sequence>
<reference evidence="3" key="1">
    <citation type="submission" date="2020-01" db="EMBL/GenBank/DDBJ databases">
        <authorList>
            <person name="Rat A."/>
        </authorList>
    </citation>
    <scope>NUCLEOTIDE SEQUENCE</scope>
    <source>
        <strain evidence="3">LMG 31228</strain>
    </source>
</reference>
<dbReference type="InterPro" id="IPR001173">
    <property type="entry name" value="Glyco_trans_2-like"/>
</dbReference>
<name>A0A9X9XEW7_9PROT</name>
<feature type="region of interest" description="Disordered" evidence="1">
    <location>
        <begin position="300"/>
        <end position="319"/>
    </location>
</feature>
<dbReference type="PANTHER" id="PTHR43685">
    <property type="entry name" value="GLYCOSYLTRANSFERASE"/>
    <property type="match status" value="1"/>
</dbReference>
<evidence type="ECO:0000259" key="2">
    <source>
        <dbReference type="Pfam" id="PF00535"/>
    </source>
</evidence>
<dbReference type="CDD" id="cd00761">
    <property type="entry name" value="Glyco_tranf_GTA_type"/>
    <property type="match status" value="1"/>
</dbReference>